<gene>
    <name evidence="1" type="ORF">GSOID_T00003396001</name>
</gene>
<evidence type="ECO:0000313" key="1">
    <source>
        <dbReference type="EMBL" id="CBY08028.1"/>
    </source>
</evidence>
<dbReference type="InParanoid" id="E4X6N8"/>
<reference evidence="1" key="1">
    <citation type="journal article" date="2010" name="Science">
        <title>Plasticity of animal genome architecture unmasked by rapid evolution of a pelagic tunicate.</title>
        <authorList>
            <person name="Denoeud F."/>
            <person name="Henriet S."/>
            <person name="Mungpakdee S."/>
            <person name="Aury J.M."/>
            <person name="Da Silva C."/>
            <person name="Brinkmann H."/>
            <person name="Mikhaleva J."/>
            <person name="Olsen L.C."/>
            <person name="Jubin C."/>
            <person name="Canestro C."/>
            <person name="Bouquet J.M."/>
            <person name="Danks G."/>
            <person name="Poulain J."/>
            <person name="Campsteijn C."/>
            <person name="Adamski M."/>
            <person name="Cross I."/>
            <person name="Yadetie F."/>
            <person name="Muffato M."/>
            <person name="Louis A."/>
            <person name="Butcher S."/>
            <person name="Tsagkogeorga G."/>
            <person name="Konrad A."/>
            <person name="Singh S."/>
            <person name="Jensen M.F."/>
            <person name="Cong E.H."/>
            <person name="Eikeseth-Otteraa H."/>
            <person name="Noel B."/>
            <person name="Anthouard V."/>
            <person name="Porcel B.M."/>
            <person name="Kachouri-Lafond R."/>
            <person name="Nishino A."/>
            <person name="Ugolini M."/>
            <person name="Chourrout P."/>
            <person name="Nishida H."/>
            <person name="Aasland R."/>
            <person name="Huzurbazar S."/>
            <person name="Westhof E."/>
            <person name="Delsuc F."/>
            <person name="Lehrach H."/>
            <person name="Reinhardt R."/>
            <person name="Weissenbach J."/>
            <person name="Roy S.W."/>
            <person name="Artiguenave F."/>
            <person name="Postlethwait J.H."/>
            <person name="Manak J.R."/>
            <person name="Thompson E.M."/>
            <person name="Jaillon O."/>
            <person name="Du Pasquier L."/>
            <person name="Boudinot P."/>
            <person name="Liberles D.A."/>
            <person name="Volff J.N."/>
            <person name="Philippe H."/>
            <person name="Lenhard B."/>
            <person name="Roest Crollius H."/>
            <person name="Wincker P."/>
            <person name="Chourrout D."/>
        </authorList>
    </citation>
    <scope>NUCLEOTIDE SEQUENCE [LARGE SCALE GENOMIC DNA]</scope>
</reference>
<organism evidence="1">
    <name type="scientific">Oikopleura dioica</name>
    <name type="common">Tunicate</name>
    <dbReference type="NCBI Taxonomy" id="34765"/>
    <lineage>
        <taxon>Eukaryota</taxon>
        <taxon>Metazoa</taxon>
        <taxon>Chordata</taxon>
        <taxon>Tunicata</taxon>
        <taxon>Appendicularia</taxon>
        <taxon>Copelata</taxon>
        <taxon>Oikopleuridae</taxon>
        <taxon>Oikopleura</taxon>
    </lineage>
</organism>
<accession>E4X6N8</accession>
<protein>
    <submittedName>
        <fullName evidence="1">Uncharacterized protein</fullName>
    </submittedName>
</protein>
<dbReference type="Proteomes" id="UP000001307">
    <property type="component" value="Unassembled WGS sequence"/>
</dbReference>
<keyword evidence="2" id="KW-1185">Reference proteome</keyword>
<dbReference type="OrthoDB" id="10447931at2759"/>
<evidence type="ECO:0000313" key="2">
    <source>
        <dbReference type="Proteomes" id="UP000001307"/>
    </source>
</evidence>
<dbReference type="EMBL" id="FN653027">
    <property type="protein sequence ID" value="CBY08028.1"/>
    <property type="molecule type" value="Genomic_DNA"/>
</dbReference>
<proteinExistence type="predicted"/>
<dbReference type="AlphaFoldDB" id="E4X6N8"/>
<sequence length="105" mass="12605">MLNSSRWAHLQDKKKETDAMFKEHMFYKQLLKEAKFRLKTSKVDHDTLVTKTQEEKLGFESLQRGLSTLDDQFKRYHHQNEQLRAMQELLDPAIDADEMEETEEF</sequence>
<name>E4X6N8_OIKDI</name>